<comment type="subcellular location">
    <subcellularLocation>
        <location evidence="1">Membrane</location>
        <topology evidence="1">Multi-pass membrane protein</topology>
    </subcellularLocation>
</comment>
<evidence type="ECO:0000256" key="8">
    <source>
        <dbReference type="ARBA" id="ARBA00023136"/>
    </source>
</evidence>
<evidence type="ECO:0000256" key="2">
    <source>
        <dbReference type="ARBA" id="ARBA00004760"/>
    </source>
</evidence>
<dbReference type="GO" id="GO:0006679">
    <property type="term" value="P:glucosylceramide biosynthetic process"/>
    <property type="evidence" value="ECO:0007669"/>
    <property type="project" value="TreeGrafter"/>
</dbReference>
<dbReference type="PANTHER" id="PTHR12726:SF0">
    <property type="entry name" value="CERAMIDE GLUCOSYLTRANSFERASE"/>
    <property type="match status" value="1"/>
</dbReference>
<feature type="transmembrane region" description="Helical" evidence="9">
    <location>
        <begin position="289"/>
        <end position="312"/>
    </location>
</feature>
<keyword evidence="4" id="KW-0328">Glycosyltransferase</keyword>
<evidence type="ECO:0000256" key="3">
    <source>
        <dbReference type="ARBA" id="ARBA00004991"/>
    </source>
</evidence>
<dbReference type="InterPro" id="IPR025993">
    <property type="entry name" value="Ceramide_glucosylTrfase"/>
</dbReference>
<accession>C6HUN4</accession>
<evidence type="ECO:0000256" key="1">
    <source>
        <dbReference type="ARBA" id="ARBA00004141"/>
    </source>
</evidence>
<keyword evidence="11" id="KW-1185">Reference proteome</keyword>
<sequence>MTSGELFDLAGGFGLLGGFLGVVFDGAALFGADRLLRSRRDIWMPDGALPPVVMIKPVRGLDHGARDNYLSFIHQDYPSFRILFTVDSPADPAASLIRELEREFPDKVELVVVSERTGQNRKMNKVAAVAREILSSSSYILVNDSDIRVPPSYLREIMRPMLADPKVGAVTCMQRGIPEGGFPSRLAALMLNSEAIPQGLVAYALLPLTYLYGPTMLFSAEALRSIGGFDAMKDYLADDYHLGRLIHEKGYRIVLSHLMVDARIRDESLSGVIAHEVRWARTYSSLRPLGYTLSIFSRPFLFCLLAVILGGIGGNPAIAFGAVGLYVLHLALTSYLLREIVGHPLSHKDLSLWISRELLSLYAYLMSFGRSILWRGYRYRILPGGALRPLDPKSTTEAATH</sequence>
<evidence type="ECO:0000256" key="6">
    <source>
        <dbReference type="ARBA" id="ARBA00022692"/>
    </source>
</evidence>
<organism evidence="10 11">
    <name type="scientific">Leptospirillum ferrodiazotrophum</name>
    <dbReference type="NCBI Taxonomy" id="412449"/>
    <lineage>
        <taxon>Bacteria</taxon>
        <taxon>Pseudomonadati</taxon>
        <taxon>Nitrospirota</taxon>
        <taxon>Nitrospiria</taxon>
        <taxon>Nitrospirales</taxon>
        <taxon>Nitrospiraceae</taxon>
        <taxon>Leptospirillum</taxon>
    </lineage>
</organism>
<evidence type="ECO:0000313" key="11">
    <source>
        <dbReference type="Proteomes" id="UP000009374"/>
    </source>
</evidence>
<evidence type="ECO:0000256" key="5">
    <source>
        <dbReference type="ARBA" id="ARBA00022679"/>
    </source>
</evidence>
<feature type="transmembrane region" description="Helical" evidence="9">
    <location>
        <begin position="358"/>
        <end position="377"/>
    </location>
</feature>
<keyword evidence="7 9" id="KW-1133">Transmembrane helix</keyword>
<evidence type="ECO:0000256" key="9">
    <source>
        <dbReference type="SAM" id="Phobius"/>
    </source>
</evidence>
<dbReference type="Proteomes" id="UP000009374">
    <property type="component" value="Unassembled WGS sequence"/>
</dbReference>
<dbReference type="EMBL" id="GG693857">
    <property type="protein sequence ID" value="EES53660.1"/>
    <property type="molecule type" value="Genomic_DNA"/>
</dbReference>
<reference evidence="10 11" key="1">
    <citation type="journal article" date="2009" name="Appl. Environ. Microbiol.">
        <title>Community genomic and proteomic analyses of chemoautotrophic iron-oxidizing "Leptospirillum rubarum" (Group II) and "Leptospirillum ferrodiazotrophum" (Group III) bacteria in acid mine drainage biofilms.</title>
        <authorList>
            <person name="Goltsman D.S."/>
            <person name="Denef V.J."/>
            <person name="Singer S.W."/>
            <person name="VerBerkmoes N.C."/>
            <person name="Lefsrud M."/>
            <person name="Mueller R.S."/>
            <person name="Dick G.J."/>
            <person name="Sun C.L."/>
            <person name="Wheeler K.E."/>
            <person name="Zemla A."/>
            <person name="Baker B.J."/>
            <person name="Hauser L."/>
            <person name="Land M."/>
            <person name="Shah M.B."/>
            <person name="Thelen M.P."/>
            <person name="Hettich R.L."/>
            <person name="Banfield J.F."/>
        </authorList>
    </citation>
    <scope>NUCLEOTIDE SEQUENCE [LARGE SCALE GENOMIC DNA]</scope>
</reference>
<dbReference type="GO" id="GO:0016020">
    <property type="term" value="C:membrane"/>
    <property type="evidence" value="ECO:0007669"/>
    <property type="project" value="UniProtKB-SubCell"/>
</dbReference>
<dbReference type="SUPFAM" id="SSF53448">
    <property type="entry name" value="Nucleotide-diphospho-sugar transferases"/>
    <property type="match status" value="1"/>
</dbReference>
<gene>
    <name evidence="10" type="ORF">UBAL3_69480027</name>
</gene>
<dbReference type="GO" id="GO:0008120">
    <property type="term" value="F:ceramide glucosyltransferase activity"/>
    <property type="evidence" value="ECO:0007669"/>
    <property type="project" value="TreeGrafter"/>
</dbReference>
<keyword evidence="8 9" id="KW-0472">Membrane</keyword>
<dbReference type="InterPro" id="IPR029044">
    <property type="entry name" value="Nucleotide-diphossugar_trans"/>
</dbReference>
<evidence type="ECO:0000256" key="7">
    <source>
        <dbReference type="ARBA" id="ARBA00022989"/>
    </source>
</evidence>
<proteinExistence type="predicted"/>
<dbReference type="Pfam" id="PF13506">
    <property type="entry name" value="Glyco_transf_21"/>
    <property type="match status" value="1"/>
</dbReference>
<dbReference type="PANTHER" id="PTHR12726">
    <property type="entry name" value="CERAMIDE GLUCOSYLTRANSFERASE"/>
    <property type="match status" value="1"/>
</dbReference>
<name>C6HUN4_9BACT</name>
<protein>
    <submittedName>
        <fullName evidence="10">Probable glycosyltransferase</fullName>
    </submittedName>
</protein>
<dbReference type="AlphaFoldDB" id="C6HUN4"/>
<evidence type="ECO:0000256" key="4">
    <source>
        <dbReference type="ARBA" id="ARBA00022676"/>
    </source>
</evidence>
<keyword evidence="6 9" id="KW-0812">Transmembrane</keyword>
<comment type="pathway">
    <text evidence="2">Lipid metabolism; sphingolipid metabolism.</text>
</comment>
<keyword evidence="5 10" id="KW-0808">Transferase</keyword>
<feature type="transmembrane region" description="Helical" evidence="9">
    <location>
        <begin position="12"/>
        <end position="32"/>
    </location>
</feature>
<comment type="pathway">
    <text evidence="3">Sphingolipid metabolism.</text>
</comment>
<dbReference type="Gene3D" id="3.90.550.10">
    <property type="entry name" value="Spore Coat Polysaccharide Biosynthesis Protein SpsA, Chain A"/>
    <property type="match status" value="1"/>
</dbReference>
<evidence type="ECO:0000313" key="10">
    <source>
        <dbReference type="EMBL" id="EES53660.1"/>
    </source>
</evidence>